<feature type="transmembrane region" description="Helical" evidence="1">
    <location>
        <begin position="290"/>
        <end position="313"/>
    </location>
</feature>
<evidence type="ECO:0000313" key="3">
    <source>
        <dbReference type="Proteomes" id="UP000504638"/>
    </source>
</evidence>
<feature type="transmembrane region" description="Helical" evidence="1">
    <location>
        <begin position="205"/>
        <end position="224"/>
    </location>
</feature>
<feature type="transmembrane region" description="Helical" evidence="1">
    <location>
        <begin position="141"/>
        <end position="162"/>
    </location>
</feature>
<dbReference type="AlphaFoldDB" id="A0A6G1FU57"/>
<feature type="transmembrane region" description="Helical" evidence="1">
    <location>
        <begin position="263"/>
        <end position="283"/>
    </location>
</feature>
<dbReference type="PANTHER" id="PTHR37992">
    <property type="entry name" value="EXPRESSED PROTEIN"/>
    <property type="match status" value="1"/>
</dbReference>
<feature type="transmembrane region" description="Helical" evidence="1">
    <location>
        <begin position="75"/>
        <end position="98"/>
    </location>
</feature>
<dbReference type="OrthoDB" id="3342455at2759"/>
<keyword evidence="1" id="KW-0812">Transmembrane</keyword>
<dbReference type="Proteomes" id="UP000504638">
    <property type="component" value="Unplaced"/>
</dbReference>
<reference evidence="4" key="2">
    <citation type="submission" date="2020-04" db="EMBL/GenBank/DDBJ databases">
        <authorList>
            <consortium name="NCBI Genome Project"/>
        </authorList>
    </citation>
    <scope>NUCLEOTIDE SEQUENCE</scope>
    <source>
        <strain evidence="4">CBS 781.70</strain>
    </source>
</reference>
<dbReference type="GeneID" id="54421396"/>
<feature type="transmembrane region" description="Helical" evidence="1">
    <location>
        <begin position="118"/>
        <end position="136"/>
    </location>
</feature>
<proteinExistence type="predicted"/>
<evidence type="ECO:0000313" key="2">
    <source>
        <dbReference type="EMBL" id="KAF1809293.1"/>
    </source>
</evidence>
<gene>
    <name evidence="2 4" type="ORF">P152DRAFT_468519</name>
</gene>
<organism evidence="2">
    <name type="scientific">Eremomyces bilateralis CBS 781.70</name>
    <dbReference type="NCBI Taxonomy" id="1392243"/>
    <lineage>
        <taxon>Eukaryota</taxon>
        <taxon>Fungi</taxon>
        <taxon>Dikarya</taxon>
        <taxon>Ascomycota</taxon>
        <taxon>Pezizomycotina</taxon>
        <taxon>Dothideomycetes</taxon>
        <taxon>Dothideomycetes incertae sedis</taxon>
        <taxon>Eremomycetales</taxon>
        <taxon>Eremomycetaceae</taxon>
        <taxon>Eremomyces</taxon>
    </lineage>
</organism>
<dbReference type="RefSeq" id="XP_033530924.1">
    <property type="nucleotide sequence ID" value="XM_033680826.1"/>
</dbReference>
<protein>
    <submittedName>
        <fullName evidence="2 4">DUF1774-domain-containing protein</fullName>
    </submittedName>
</protein>
<keyword evidence="1" id="KW-1133">Transmembrane helix</keyword>
<feature type="transmembrane region" description="Helical" evidence="1">
    <location>
        <begin position="33"/>
        <end position="55"/>
    </location>
</feature>
<dbReference type="Pfam" id="PF08611">
    <property type="entry name" value="DUF1774"/>
    <property type="match status" value="1"/>
</dbReference>
<feature type="transmembrane region" description="Helical" evidence="1">
    <location>
        <begin position="236"/>
        <end position="257"/>
    </location>
</feature>
<accession>A0A6G1FU57</accession>
<keyword evidence="3" id="KW-1185">Reference proteome</keyword>
<reference evidence="2 4" key="1">
    <citation type="submission" date="2020-01" db="EMBL/GenBank/DDBJ databases">
        <authorList>
            <consortium name="DOE Joint Genome Institute"/>
            <person name="Haridas S."/>
            <person name="Albert R."/>
            <person name="Binder M."/>
            <person name="Bloem J."/>
            <person name="Labutti K."/>
            <person name="Salamov A."/>
            <person name="Andreopoulos B."/>
            <person name="Baker S.E."/>
            <person name="Barry K."/>
            <person name="Bills G."/>
            <person name="Bluhm B.H."/>
            <person name="Cannon C."/>
            <person name="Castanera R."/>
            <person name="Culley D.E."/>
            <person name="Daum C."/>
            <person name="Ezra D."/>
            <person name="Gonzalez J.B."/>
            <person name="Henrissat B."/>
            <person name="Kuo A."/>
            <person name="Liang C."/>
            <person name="Lipzen A."/>
            <person name="Lutzoni F."/>
            <person name="Magnuson J."/>
            <person name="Mondo S."/>
            <person name="Nolan M."/>
            <person name="Ohm R."/>
            <person name="Pangilinan J."/>
            <person name="Park H.-J."/>
            <person name="Ramirez L."/>
            <person name="Alfaro M."/>
            <person name="Sun H."/>
            <person name="Tritt A."/>
            <person name="Yoshinaga Y."/>
            <person name="Zwiers L.-H."/>
            <person name="Turgeon B.G."/>
            <person name="Goodwin S.B."/>
            <person name="Spatafora J.W."/>
            <person name="Crous P.W."/>
            <person name="Grigoriev I.V."/>
        </authorList>
    </citation>
    <scope>NUCLEOTIDE SEQUENCE</scope>
    <source>
        <strain evidence="2 4">CBS 781.70</strain>
    </source>
</reference>
<dbReference type="EMBL" id="ML975174">
    <property type="protein sequence ID" value="KAF1809293.1"/>
    <property type="molecule type" value="Genomic_DNA"/>
</dbReference>
<keyword evidence="1" id="KW-0472">Membrane</keyword>
<dbReference type="InterPro" id="IPR013920">
    <property type="entry name" value="DUF1774_fun"/>
</dbReference>
<sequence length="332" mass="36830">MPDVNEVAAQVEERVQSVNPFVRSNNYSKATLVLYRIITVVSWVVFVITGVYYTFQRPHEGKYAHRTIWGQNSHYATPFALNSIITSIYWILLLLLQIPYLTSLYSSDDARSRPSAHLAPHFTLSTLLFFGFIHLWTRTHLIWALILLVVNFLNLTSAYLSLPPPKPPRSADNPLTADGGASRRVRDAFRSFVGGNETPTFDYRLLIHTAVLAGPLAFNFVALYWSGAAAVNAHTLAARILANIAIWGILVYGVFHLYAFGDWVLGVSLSVLAASLGVAQFLTHVVAFQWIFAFVIMGVLFVFSITTAVPSLITRGAASDDRERAPLLQGDS</sequence>
<dbReference type="PANTHER" id="PTHR37992:SF1">
    <property type="entry name" value="DUF1774-DOMAIN-CONTAINING PROTEIN"/>
    <property type="match status" value="1"/>
</dbReference>
<name>A0A6G1FU57_9PEZI</name>
<reference evidence="4" key="3">
    <citation type="submission" date="2025-04" db="UniProtKB">
        <authorList>
            <consortium name="RefSeq"/>
        </authorList>
    </citation>
    <scope>IDENTIFICATION</scope>
    <source>
        <strain evidence="4">CBS 781.70</strain>
    </source>
</reference>
<evidence type="ECO:0000313" key="4">
    <source>
        <dbReference type="RefSeq" id="XP_033530924.1"/>
    </source>
</evidence>
<evidence type="ECO:0000256" key="1">
    <source>
        <dbReference type="SAM" id="Phobius"/>
    </source>
</evidence>